<evidence type="ECO:0000313" key="3">
    <source>
        <dbReference type="EMBL" id="MBK6971773.1"/>
    </source>
</evidence>
<evidence type="ECO:0000313" key="4">
    <source>
        <dbReference type="Proteomes" id="UP000807785"/>
    </source>
</evidence>
<feature type="region of interest" description="Disordered" evidence="1">
    <location>
        <begin position="114"/>
        <end position="231"/>
    </location>
</feature>
<feature type="compositionally biased region" description="Basic and acidic residues" evidence="1">
    <location>
        <begin position="173"/>
        <end position="189"/>
    </location>
</feature>
<gene>
    <name evidence="3" type="ORF">IPH26_02015</name>
</gene>
<comment type="caution">
    <text evidence="3">The sequence shown here is derived from an EMBL/GenBank/DDBJ whole genome shotgun (WGS) entry which is preliminary data.</text>
</comment>
<protein>
    <recommendedName>
        <fullName evidence="5">TolA protein</fullName>
    </recommendedName>
</protein>
<organism evidence="3 4">
    <name type="scientific">Candidatus Methylophosphatis roskildensis</name>
    <dbReference type="NCBI Taxonomy" id="2899263"/>
    <lineage>
        <taxon>Bacteria</taxon>
        <taxon>Pseudomonadati</taxon>
        <taxon>Pseudomonadota</taxon>
        <taxon>Betaproteobacteria</taxon>
        <taxon>Nitrosomonadales</taxon>
        <taxon>Sterolibacteriaceae</taxon>
        <taxon>Candidatus Methylophosphatis</taxon>
    </lineage>
</organism>
<dbReference type="EMBL" id="JADJEV010000001">
    <property type="protein sequence ID" value="MBK6971773.1"/>
    <property type="molecule type" value="Genomic_DNA"/>
</dbReference>
<accession>A0A9D7DVW5</accession>
<name>A0A9D7DVW5_9PROT</name>
<dbReference type="AlphaFoldDB" id="A0A9D7DVW5"/>
<keyword evidence="2" id="KW-0732">Signal</keyword>
<feature type="signal peptide" evidence="2">
    <location>
        <begin position="1"/>
        <end position="21"/>
    </location>
</feature>
<feature type="compositionally biased region" description="Basic and acidic residues" evidence="1">
    <location>
        <begin position="114"/>
        <end position="157"/>
    </location>
</feature>
<dbReference type="Proteomes" id="UP000807785">
    <property type="component" value="Unassembled WGS sequence"/>
</dbReference>
<reference evidence="3" key="1">
    <citation type="submission" date="2020-10" db="EMBL/GenBank/DDBJ databases">
        <title>Connecting structure to function with the recovery of over 1000 high-quality activated sludge metagenome-assembled genomes encoding full-length rRNA genes using long-read sequencing.</title>
        <authorList>
            <person name="Singleton C.M."/>
            <person name="Petriglieri F."/>
            <person name="Kristensen J.M."/>
            <person name="Kirkegaard R.H."/>
            <person name="Michaelsen T.Y."/>
            <person name="Andersen M.H."/>
            <person name="Karst S.M."/>
            <person name="Dueholm M.S."/>
            <person name="Nielsen P.H."/>
            <person name="Albertsen M."/>
        </authorList>
    </citation>
    <scope>NUCLEOTIDE SEQUENCE</scope>
    <source>
        <strain evidence="3">Bjer_18-Q3-R1-45_BAT3C.347</strain>
    </source>
</reference>
<sequence length="231" mass="25239">MKTLLTALALATVFATRIVIAADPPPKVSTFAPLAPGERERLLEDAKARHARAQALRSEADDEFRRREAACYDKVMVSGCIGDAKQERLRKTLEARQLDVSADRLQREVRLRENAQREAQSADKLPEHEAAARSSEEAQMRATEQAERDAERERDLQEAPARAAAEAARRRKSADDAARRQSAEAERASKRAASAAEQRAEIDRKAAAHAKRRAEAEAAAATAGGGSPAPR</sequence>
<evidence type="ECO:0000256" key="1">
    <source>
        <dbReference type="SAM" id="MobiDB-lite"/>
    </source>
</evidence>
<feature type="chain" id="PRO_5039337578" description="TolA protein" evidence="2">
    <location>
        <begin position="22"/>
        <end position="231"/>
    </location>
</feature>
<evidence type="ECO:0008006" key="5">
    <source>
        <dbReference type="Google" id="ProtNLM"/>
    </source>
</evidence>
<proteinExistence type="predicted"/>
<evidence type="ECO:0000256" key="2">
    <source>
        <dbReference type="SAM" id="SignalP"/>
    </source>
</evidence>